<dbReference type="Gene3D" id="2.60.40.2230">
    <property type="entry name" value="Uncharacterised protein YcnI-like PF07987, DUF1775"/>
    <property type="match status" value="1"/>
</dbReference>
<sequence>MSMHPATRAAGRPAAAGAAALTAVLTLADPASAHAEVEADIPRALARNLTLPFVSEAESDSAGFQRVRVVLPDGIAPGDVTLADAPRGWKRKATSDGYTVVGPALNTGTDAEHKVRIRRLPDARQLVFKTVETYADGEISRWIELPTGGAAPEQLAPVLEVQGATEAAATSAGPDRQKAAGRSGGVSAGLVAVPLLLGAGAWWIRARASSGSG</sequence>
<keyword evidence="1" id="KW-1133">Transmembrane helix</keyword>
<keyword evidence="1" id="KW-0472">Membrane</keyword>
<evidence type="ECO:0000313" key="4">
    <source>
        <dbReference type="EMBL" id="WUT48905.1"/>
    </source>
</evidence>
<dbReference type="InterPro" id="IPR012533">
    <property type="entry name" value="YcnI-copper_dom"/>
</dbReference>
<dbReference type="EMBL" id="CP109011">
    <property type="protein sequence ID" value="WUT48905.1"/>
    <property type="molecule type" value="Genomic_DNA"/>
</dbReference>
<dbReference type="Pfam" id="PF07987">
    <property type="entry name" value="DUF1775"/>
    <property type="match status" value="1"/>
</dbReference>
<name>A0ABZ1X9Q8_9ACTN</name>
<organism evidence="4 5">
    <name type="scientific">Streptomyces pseudovenezuelae</name>
    <dbReference type="NCBI Taxonomy" id="67350"/>
    <lineage>
        <taxon>Bacteria</taxon>
        <taxon>Bacillati</taxon>
        <taxon>Actinomycetota</taxon>
        <taxon>Actinomycetes</taxon>
        <taxon>Kitasatosporales</taxon>
        <taxon>Streptomycetaceae</taxon>
        <taxon>Streptomyces</taxon>
        <taxon>Streptomyces aurantiacus group</taxon>
    </lineage>
</organism>
<gene>
    <name evidence="4" type="ORF">OG929_44530</name>
</gene>
<accession>A0ABZ1X9Q8</accession>
<proteinExistence type="predicted"/>
<feature type="signal peptide" evidence="2">
    <location>
        <begin position="1"/>
        <end position="35"/>
    </location>
</feature>
<protein>
    <submittedName>
        <fullName evidence="4">YcnI family protein</fullName>
    </submittedName>
</protein>
<reference evidence="4" key="1">
    <citation type="submission" date="2022-10" db="EMBL/GenBank/DDBJ databases">
        <title>The complete genomes of actinobacterial strains from the NBC collection.</title>
        <authorList>
            <person name="Joergensen T.S."/>
            <person name="Alvarez Arevalo M."/>
            <person name="Sterndorff E.B."/>
            <person name="Faurdal D."/>
            <person name="Vuksanovic O."/>
            <person name="Mourched A.-S."/>
            <person name="Charusanti P."/>
            <person name="Shaw S."/>
            <person name="Blin K."/>
            <person name="Weber T."/>
        </authorList>
    </citation>
    <scope>NUCLEOTIDE SEQUENCE</scope>
    <source>
        <strain evidence="4">NBC_00686</strain>
    </source>
</reference>
<keyword evidence="1" id="KW-0812">Transmembrane</keyword>
<evidence type="ECO:0000313" key="5">
    <source>
        <dbReference type="Proteomes" id="UP001432168"/>
    </source>
</evidence>
<evidence type="ECO:0000256" key="2">
    <source>
        <dbReference type="SAM" id="SignalP"/>
    </source>
</evidence>
<keyword evidence="2" id="KW-0732">Signal</keyword>
<feature type="chain" id="PRO_5046882059" evidence="2">
    <location>
        <begin position="36"/>
        <end position="213"/>
    </location>
</feature>
<feature type="transmembrane region" description="Helical" evidence="1">
    <location>
        <begin position="184"/>
        <end position="204"/>
    </location>
</feature>
<evidence type="ECO:0000259" key="3">
    <source>
        <dbReference type="Pfam" id="PF07987"/>
    </source>
</evidence>
<keyword evidence="5" id="KW-1185">Reference proteome</keyword>
<evidence type="ECO:0000256" key="1">
    <source>
        <dbReference type="SAM" id="Phobius"/>
    </source>
</evidence>
<dbReference type="InterPro" id="IPR038507">
    <property type="entry name" value="YcnI-like_sf"/>
</dbReference>
<dbReference type="Proteomes" id="UP001432168">
    <property type="component" value="Chromosome"/>
</dbReference>
<feature type="domain" description="YncI copper-binding" evidence="3">
    <location>
        <begin position="104"/>
        <end position="161"/>
    </location>
</feature>